<dbReference type="InterPro" id="IPR000182">
    <property type="entry name" value="GNAT_dom"/>
</dbReference>
<proteinExistence type="predicted"/>
<name>A0ABT9YM02_9BACI</name>
<dbReference type="Gene3D" id="3.40.630.30">
    <property type="match status" value="1"/>
</dbReference>
<reference evidence="2 3" key="1">
    <citation type="submission" date="2023-07" db="EMBL/GenBank/DDBJ databases">
        <title>Genomic Encyclopedia of Type Strains, Phase IV (KMG-IV): sequencing the most valuable type-strain genomes for metagenomic binning, comparative biology and taxonomic classification.</title>
        <authorList>
            <person name="Goeker M."/>
        </authorList>
    </citation>
    <scope>NUCLEOTIDE SEQUENCE [LARGE SCALE GENOMIC DNA]</scope>
    <source>
        <strain evidence="2 3">DSM 19154</strain>
    </source>
</reference>
<gene>
    <name evidence="2" type="ORF">J2S05_003486</name>
</gene>
<organism evidence="2 3">
    <name type="scientific">Alkalicoccobacillus murimartini</name>
    <dbReference type="NCBI Taxonomy" id="171685"/>
    <lineage>
        <taxon>Bacteria</taxon>
        <taxon>Bacillati</taxon>
        <taxon>Bacillota</taxon>
        <taxon>Bacilli</taxon>
        <taxon>Bacillales</taxon>
        <taxon>Bacillaceae</taxon>
        <taxon>Alkalicoccobacillus</taxon>
    </lineage>
</organism>
<evidence type="ECO:0000313" key="3">
    <source>
        <dbReference type="Proteomes" id="UP001225034"/>
    </source>
</evidence>
<feature type="domain" description="N-acetyltransferase" evidence="1">
    <location>
        <begin position="10"/>
        <end position="175"/>
    </location>
</feature>
<dbReference type="RefSeq" id="WP_306984909.1">
    <property type="nucleotide sequence ID" value="NZ_JAUSUA010000006.1"/>
</dbReference>
<keyword evidence="3" id="KW-1185">Reference proteome</keyword>
<sequence>MDKIEGKKELKILPFDKKLGDIEELTYVLNRAYKQLAEMGLKYVASHQDSSITLERIEHAHCLVAMEGEKIVGTISFYPPGSKMACDWYRKEGIGVIGQFGVLPELQGAGLGTQLLDEVELYAHKQIDVNEVSLDTAEKADHLITMYAKRGYKFVEYVDWDMTNYRSVIMSKSIK</sequence>
<dbReference type="CDD" id="cd04301">
    <property type="entry name" value="NAT_SF"/>
    <property type="match status" value="1"/>
</dbReference>
<evidence type="ECO:0000259" key="1">
    <source>
        <dbReference type="PROSITE" id="PS51186"/>
    </source>
</evidence>
<accession>A0ABT9YM02</accession>
<dbReference type="EMBL" id="JAUSUA010000006">
    <property type="protein sequence ID" value="MDQ0208674.1"/>
    <property type="molecule type" value="Genomic_DNA"/>
</dbReference>
<dbReference type="SUPFAM" id="SSF55729">
    <property type="entry name" value="Acyl-CoA N-acyltransferases (Nat)"/>
    <property type="match status" value="1"/>
</dbReference>
<dbReference type="PROSITE" id="PS51186">
    <property type="entry name" value="GNAT"/>
    <property type="match status" value="1"/>
</dbReference>
<dbReference type="Pfam" id="PF00583">
    <property type="entry name" value="Acetyltransf_1"/>
    <property type="match status" value="1"/>
</dbReference>
<dbReference type="Proteomes" id="UP001225034">
    <property type="component" value="Unassembled WGS sequence"/>
</dbReference>
<evidence type="ECO:0000313" key="2">
    <source>
        <dbReference type="EMBL" id="MDQ0208674.1"/>
    </source>
</evidence>
<dbReference type="InterPro" id="IPR016181">
    <property type="entry name" value="Acyl_CoA_acyltransferase"/>
</dbReference>
<comment type="caution">
    <text evidence="2">The sequence shown here is derived from an EMBL/GenBank/DDBJ whole genome shotgun (WGS) entry which is preliminary data.</text>
</comment>
<protein>
    <submittedName>
        <fullName evidence="2">GNAT superfamily N-acetyltransferase</fullName>
    </submittedName>
</protein>